<sequence>MITRKRPTNNMFCENVTLHQFCKVKISEEIFKLVDQRLLEPFVEDQTGIVENKVRKCLVMFAQIGVACSEEFLNHIMLIKYVIGRLNEIKSNQCFHDINIIPTEIRI</sequence>
<proteinExistence type="predicted"/>
<organism evidence="1 2">
    <name type="scientific">Vicia faba</name>
    <name type="common">Broad bean</name>
    <name type="synonym">Faba vulgaris</name>
    <dbReference type="NCBI Taxonomy" id="3906"/>
    <lineage>
        <taxon>Eukaryota</taxon>
        <taxon>Viridiplantae</taxon>
        <taxon>Streptophyta</taxon>
        <taxon>Embryophyta</taxon>
        <taxon>Tracheophyta</taxon>
        <taxon>Spermatophyta</taxon>
        <taxon>Magnoliopsida</taxon>
        <taxon>eudicotyledons</taxon>
        <taxon>Gunneridae</taxon>
        <taxon>Pentapetalae</taxon>
        <taxon>rosids</taxon>
        <taxon>fabids</taxon>
        <taxon>Fabales</taxon>
        <taxon>Fabaceae</taxon>
        <taxon>Papilionoideae</taxon>
        <taxon>50 kb inversion clade</taxon>
        <taxon>NPAAA clade</taxon>
        <taxon>Hologalegina</taxon>
        <taxon>IRL clade</taxon>
        <taxon>Fabeae</taxon>
        <taxon>Vicia</taxon>
    </lineage>
</organism>
<dbReference type="AlphaFoldDB" id="A0AAV0YJV5"/>
<name>A0AAV0YJV5_VICFA</name>
<evidence type="ECO:0000313" key="2">
    <source>
        <dbReference type="Proteomes" id="UP001157006"/>
    </source>
</evidence>
<keyword evidence="2" id="KW-1185">Reference proteome</keyword>
<gene>
    <name evidence="1" type="ORF">VFH_I247480</name>
</gene>
<dbReference type="Proteomes" id="UP001157006">
    <property type="component" value="Chromosome 1L"/>
</dbReference>
<accession>A0AAV0YJV5</accession>
<evidence type="ECO:0000313" key="1">
    <source>
        <dbReference type="EMBL" id="CAI8586296.1"/>
    </source>
</evidence>
<reference evidence="1 2" key="1">
    <citation type="submission" date="2023-01" db="EMBL/GenBank/DDBJ databases">
        <authorList>
            <person name="Kreplak J."/>
        </authorList>
    </citation>
    <scope>NUCLEOTIDE SEQUENCE [LARGE SCALE GENOMIC DNA]</scope>
</reference>
<dbReference type="EMBL" id="OX451736">
    <property type="protein sequence ID" value="CAI8586296.1"/>
    <property type="molecule type" value="Genomic_DNA"/>
</dbReference>
<protein>
    <submittedName>
        <fullName evidence="1">Uncharacterized protein</fullName>
    </submittedName>
</protein>